<evidence type="ECO:0000313" key="3">
    <source>
        <dbReference type="Proteomes" id="UP000078540"/>
    </source>
</evidence>
<name>A0A195BRW2_9HYME</name>
<evidence type="ECO:0000256" key="1">
    <source>
        <dbReference type="SAM" id="MobiDB-lite"/>
    </source>
</evidence>
<dbReference type="Proteomes" id="UP000078540">
    <property type="component" value="Unassembled WGS sequence"/>
</dbReference>
<sequence>MTGLPTHLQGPPIQSCFPPPPLVSTPGPLRPHSSLQVDQPGLLADERTRALQYGNSHLRLFANVSTMKTGLVLGVYETESEDVVLTPTAAKYNELVNGKLLKNILLLYPLCVTVVEYTCQTTLP</sequence>
<organism evidence="2 3">
    <name type="scientific">Atta colombica</name>
    <dbReference type="NCBI Taxonomy" id="520822"/>
    <lineage>
        <taxon>Eukaryota</taxon>
        <taxon>Metazoa</taxon>
        <taxon>Ecdysozoa</taxon>
        <taxon>Arthropoda</taxon>
        <taxon>Hexapoda</taxon>
        <taxon>Insecta</taxon>
        <taxon>Pterygota</taxon>
        <taxon>Neoptera</taxon>
        <taxon>Endopterygota</taxon>
        <taxon>Hymenoptera</taxon>
        <taxon>Apocrita</taxon>
        <taxon>Aculeata</taxon>
        <taxon>Formicoidea</taxon>
        <taxon>Formicidae</taxon>
        <taxon>Myrmicinae</taxon>
        <taxon>Atta</taxon>
    </lineage>
</organism>
<dbReference type="EMBL" id="KQ976423">
    <property type="protein sequence ID" value="KYM88755.1"/>
    <property type="molecule type" value="Genomic_DNA"/>
</dbReference>
<evidence type="ECO:0000313" key="2">
    <source>
        <dbReference type="EMBL" id="KYM88755.1"/>
    </source>
</evidence>
<dbReference type="AlphaFoldDB" id="A0A195BRW2"/>
<protein>
    <submittedName>
        <fullName evidence="2">Uncharacterized protein</fullName>
    </submittedName>
</protein>
<proteinExistence type="predicted"/>
<keyword evidence="3" id="KW-1185">Reference proteome</keyword>
<feature type="region of interest" description="Disordered" evidence="1">
    <location>
        <begin position="1"/>
        <end position="31"/>
    </location>
</feature>
<accession>A0A195BRW2</accession>
<gene>
    <name evidence="2" type="ORF">ALC53_02520</name>
</gene>
<reference evidence="2 3" key="1">
    <citation type="submission" date="2015-09" db="EMBL/GenBank/DDBJ databases">
        <title>Atta colombica WGS genome.</title>
        <authorList>
            <person name="Nygaard S."/>
            <person name="Hu H."/>
            <person name="Boomsma J."/>
            <person name="Zhang G."/>
        </authorList>
    </citation>
    <scope>NUCLEOTIDE SEQUENCE [LARGE SCALE GENOMIC DNA]</scope>
    <source>
        <strain evidence="2">Treedump-2</strain>
        <tissue evidence="2">Whole body</tissue>
    </source>
</reference>